<proteinExistence type="predicted"/>
<name>A0A137P598_CONC2</name>
<dbReference type="CDD" id="cd12148">
    <property type="entry name" value="fungal_TF_MHR"/>
    <property type="match status" value="1"/>
</dbReference>
<evidence type="ECO:0000313" key="1">
    <source>
        <dbReference type="EMBL" id="KXN70177.1"/>
    </source>
</evidence>
<gene>
    <name evidence="1" type="ORF">CONCODRAFT_7321</name>
</gene>
<accession>A0A137P598</accession>
<keyword evidence="2" id="KW-1185">Reference proteome</keyword>
<dbReference type="GO" id="GO:0003677">
    <property type="term" value="F:DNA binding"/>
    <property type="evidence" value="ECO:0007669"/>
    <property type="project" value="InterPro"/>
</dbReference>
<dbReference type="GO" id="GO:0008270">
    <property type="term" value="F:zinc ion binding"/>
    <property type="evidence" value="ECO:0007669"/>
    <property type="project" value="InterPro"/>
</dbReference>
<organism evidence="1 2">
    <name type="scientific">Conidiobolus coronatus (strain ATCC 28846 / CBS 209.66 / NRRL 28638)</name>
    <name type="common">Delacroixia coronata</name>
    <dbReference type="NCBI Taxonomy" id="796925"/>
    <lineage>
        <taxon>Eukaryota</taxon>
        <taxon>Fungi</taxon>
        <taxon>Fungi incertae sedis</taxon>
        <taxon>Zoopagomycota</taxon>
        <taxon>Entomophthoromycotina</taxon>
        <taxon>Entomophthoromycetes</taxon>
        <taxon>Entomophthorales</taxon>
        <taxon>Ancylistaceae</taxon>
        <taxon>Conidiobolus</taxon>
    </lineage>
</organism>
<sequence>MKILSNLVEYKACTKCEVKVIRSHKKYCRRCQTLINQNLKFFEYKPKSKQKTNKPIDNIWIISPKVAKPYKTIKLDAKEFNILTKLKSIPFENLSHFSSFIVNSNQVCFTQTIITLSWELESVPEVQWLMAGNEATVAYPTPLQSDTPPPSPIARSLQLLMKQSFWDELIVNYLAKIHRAIPKFSLRNFDPKTISPALLSAIYYVGYYCRLEKTDELTEYMEEMAKSNLKKIRFKSSLSNVQALVIYTYAFRMQCKLKQARLYQSHIMRMAHNIGSQIESNIFNEFEAYDRKATYMILAFINHNMNGPLKLYSDDILELPSYEERFYDPKWQTLPKQSIKYEDNEKLKRELTAKYTVIVQKFSHQILYSISYCRLITSKSTSMDGSFCSNLSVLEKEYFECLNDIMDLKAQYSKYSEEIEDIIILVKLLYYDISIAILDNIKIRQSPIQKETIFKLYEVCNQLYHQVMNLPKPNEMYHYFLHLIGLTYLNCFNYLNIRDKLATKVKLNKILDSIEPLDPINNLIYLVFKIGLKSII</sequence>
<reference evidence="1 2" key="1">
    <citation type="journal article" date="2015" name="Genome Biol. Evol.">
        <title>Phylogenomic analyses indicate that early fungi evolved digesting cell walls of algal ancestors of land plants.</title>
        <authorList>
            <person name="Chang Y."/>
            <person name="Wang S."/>
            <person name="Sekimoto S."/>
            <person name="Aerts A.L."/>
            <person name="Choi C."/>
            <person name="Clum A."/>
            <person name="LaButti K.M."/>
            <person name="Lindquist E.A."/>
            <person name="Yee Ngan C."/>
            <person name="Ohm R.A."/>
            <person name="Salamov A.A."/>
            <person name="Grigoriev I.V."/>
            <person name="Spatafora J.W."/>
            <person name="Berbee M.L."/>
        </authorList>
    </citation>
    <scope>NUCLEOTIDE SEQUENCE [LARGE SCALE GENOMIC DNA]</scope>
    <source>
        <strain evidence="1 2">NRRL 28638</strain>
    </source>
</reference>
<evidence type="ECO:0008006" key="3">
    <source>
        <dbReference type="Google" id="ProtNLM"/>
    </source>
</evidence>
<dbReference type="Proteomes" id="UP000070444">
    <property type="component" value="Unassembled WGS sequence"/>
</dbReference>
<dbReference type="GO" id="GO:0006351">
    <property type="term" value="P:DNA-templated transcription"/>
    <property type="evidence" value="ECO:0007669"/>
    <property type="project" value="InterPro"/>
</dbReference>
<evidence type="ECO:0000313" key="2">
    <source>
        <dbReference type="Proteomes" id="UP000070444"/>
    </source>
</evidence>
<dbReference type="EMBL" id="KQ964511">
    <property type="protein sequence ID" value="KXN70177.1"/>
    <property type="molecule type" value="Genomic_DNA"/>
</dbReference>
<protein>
    <recommendedName>
        <fullName evidence="3">Transcription factor domain-containing protein</fullName>
    </recommendedName>
</protein>
<dbReference type="AlphaFoldDB" id="A0A137P598"/>